<evidence type="ECO:0000313" key="6">
    <source>
        <dbReference type="Proteomes" id="UP001055303"/>
    </source>
</evidence>
<keyword evidence="6" id="KW-1185">Reference proteome</keyword>
<feature type="region of interest" description="Disordered" evidence="1">
    <location>
        <begin position="1"/>
        <end position="26"/>
    </location>
</feature>
<keyword evidence="2" id="KW-0472">Membrane</keyword>
<protein>
    <submittedName>
        <fullName evidence="4">Uncharacterized protein</fullName>
    </submittedName>
</protein>
<dbReference type="Proteomes" id="UP000401717">
    <property type="component" value="Unassembled WGS sequence"/>
</dbReference>
<evidence type="ECO:0000313" key="5">
    <source>
        <dbReference type="Proteomes" id="UP000401717"/>
    </source>
</evidence>
<reference evidence="3" key="3">
    <citation type="submission" date="2021-08" db="EMBL/GenBank/DDBJ databases">
        <authorList>
            <person name="Tani A."/>
            <person name="Ola A."/>
            <person name="Ogura Y."/>
            <person name="Katsura K."/>
            <person name="Hayashi T."/>
        </authorList>
    </citation>
    <scope>NUCLEOTIDE SEQUENCE</scope>
    <source>
        <strain evidence="3">DSM 22415</strain>
    </source>
</reference>
<evidence type="ECO:0000256" key="2">
    <source>
        <dbReference type="SAM" id="Phobius"/>
    </source>
</evidence>
<reference evidence="3" key="2">
    <citation type="journal article" date="2021" name="Front. Microbiol.">
        <title>Comprehensive Comparative Genomics and Phenotyping of Methylobacterium Species.</title>
        <authorList>
            <person name="Alessa O."/>
            <person name="Ogura Y."/>
            <person name="Fujitani Y."/>
            <person name="Takami H."/>
            <person name="Hayashi T."/>
            <person name="Sahin N."/>
            <person name="Tani A."/>
        </authorList>
    </citation>
    <scope>NUCLEOTIDE SEQUENCE</scope>
    <source>
        <strain evidence="3">DSM 22415</strain>
    </source>
</reference>
<dbReference type="EMBL" id="BPQI01000062">
    <property type="protein sequence ID" value="GJD56469.1"/>
    <property type="molecule type" value="Genomic_DNA"/>
</dbReference>
<evidence type="ECO:0000313" key="3">
    <source>
        <dbReference type="EMBL" id="GJD56469.1"/>
    </source>
</evidence>
<feature type="transmembrane region" description="Helical" evidence="2">
    <location>
        <begin position="35"/>
        <end position="55"/>
    </location>
</feature>
<gene>
    <name evidence="3" type="ORF">IFDJLNFL_2366</name>
    <name evidence="4" type="ORF">MTDSW087_04482</name>
</gene>
<name>A0A564G397_9HYPH</name>
<proteinExistence type="predicted"/>
<evidence type="ECO:0000313" key="4">
    <source>
        <dbReference type="EMBL" id="VUF14757.1"/>
    </source>
</evidence>
<evidence type="ECO:0000256" key="1">
    <source>
        <dbReference type="SAM" id="MobiDB-lite"/>
    </source>
</evidence>
<accession>A0A564G397</accession>
<dbReference type="EMBL" id="CABFVH010000039">
    <property type="protein sequence ID" value="VUF14757.1"/>
    <property type="molecule type" value="Genomic_DNA"/>
</dbReference>
<reference evidence="4 5" key="1">
    <citation type="submission" date="2019-06" db="EMBL/GenBank/DDBJ databases">
        <authorList>
            <person name="Rodrigo-Torres L."/>
            <person name="Arahal R. D."/>
            <person name="Lucena T."/>
        </authorList>
    </citation>
    <scope>NUCLEOTIDE SEQUENCE [LARGE SCALE GENOMIC DNA]</scope>
    <source>
        <strain evidence="4 5">SW08-7</strain>
    </source>
</reference>
<dbReference type="RefSeq" id="WP_186383961.1">
    <property type="nucleotide sequence ID" value="NZ_BPQI01000062.1"/>
</dbReference>
<organism evidence="4 5">
    <name type="scientific">Methylobacterium dankookense</name>
    <dbReference type="NCBI Taxonomy" id="560405"/>
    <lineage>
        <taxon>Bacteria</taxon>
        <taxon>Pseudomonadati</taxon>
        <taxon>Pseudomonadota</taxon>
        <taxon>Alphaproteobacteria</taxon>
        <taxon>Hyphomicrobiales</taxon>
        <taxon>Methylobacteriaceae</taxon>
        <taxon>Methylobacterium</taxon>
    </lineage>
</organism>
<dbReference type="Proteomes" id="UP001055303">
    <property type="component" value="Unassembled WGS sequence"/>
</dbReference>
<keyword evidence="2" id="KW-0812">Transmembrane</keyword>
<sequence>MAGKKLARQTEQWGSNPRGRRRARPHVRRAAGRDLLKAAVLVLSVIGLLVLLGRFA</sequence>
<keyword evidence="2" id="KW-1133">Transmembrane helix</keyword>
<dbReference type="AlphaFoldDB" id="A0A564G397"/>